<accession>A0A381UHE0</accession>
<evidence type="ECO:0000256" key="2">
    <source>
        <dbReference type="ARBA" id="ARBA00023274"/>
    </source>
</evidence>
<dbReference type="EMBL" id="UINC01006207">
    <property type="protein sequence ID" value="SVA26143.1"/>
    <property type="molecule type" value="Genomic_DNA"/>
</dbReference>
<dbReference type="PRINTS" id="PR01249">
    <property type="entry name" value="RIBOSOMALL31"/>
</dbReference>
<dbReference type="NCBIfam" id="TIGR00105">
    <property type="entry name" value="L31"/>
    <property type="match status" value="1"/>
</dbReference>
<keyword evidence="1" id="KW-0689">Ribosomal protein</keyword>
<reference evidence="3" key="1">
    <citation type="submission" date="2018-05" db="EMBL/GenBank/DDBJ databases">
        <authorList>
            <person name="Lanie J.A."/>
            <person name="Ng W.-L."/>
            <person name="Kazmierczak K.M."/>
            <person name="Andrzejewski T.M."/>
            <person name="Davidsen T.M."/>
            <person name="Wayne K.J."/>
            <person name="Tettelin H."/>
            <person name="Glass J.I."/>
            <person name="Rusch D."/>
            <person name="Podicherti R."/>
            <person name="Tsui H.-C.T."/>
            <person name="Winkler M.E."/>
        </authorList>
    </citation>
    <scope>NUCLEOTIDE SEQUENCE</scope>
</reference>
<protein>
    <recommendedName>
        <fullName evidence="4">50S ribosomal protein L31 type B</fullName>
    </recommendedName>
</protein>
<name>A0A381UHE0_9ZZZZ</name>
<dbReference type="SUPFAM" id="SSF143800">
    <property type="entry name" value="L28p-like"/>
    <property type="match status" value="1"/>
</dbReference>
<dbReference type="InterPro" id="IPR002150">
    <property type="entry name" value="Ribosomal_bL31"/>
</dbReference>
<dbReference type="Gene3D" id="4.10.830.30">
    <property type="entry name" value="Ribosomal protein L31"/>
    <property type="match status" value="1"/>
</dbReference>
<dbReference type="GO" id="GO:0005840">
    <property type="term" value="C:ribosome"/>
    <property type="evidence" value="ECO:0007669"/>
    <property type="project" value="UniProtKB-KW"/>
</dbReference>
<dbReference type="InterPro" id="IPR034704">
    <property type="entry name" value="Ribosomal_bL28/bL31-like_sf"/>
</dbReference>
<dbReference type="PROSITE" id="PS01143">
    <property type="entry name" value="RIBOSOMAL_L31"/>
    <property type="match status" value="1"/>
</dbReference>
<dbReference type="PANTHER" id="PTHR33280">
    <property type="entry name" value="50S RIBOSOMAL PROTEIN L31, CHLOROPLASTIC"/>
    <property type="match status" value="1"/>
</dbReference>
<keyword evidence="2" id="KW-0687">Ribonucleoprotein</keyword>
<gene>
    <name evidence="3" type="ORF">METZ01_LOCUS78997</name>
</gene>
<proteinExistence type="inferred from homology"/>
<dbReference type="InterPro" id="IPR042105">
    <property type="entry name" value="Ribosomal_bL31_sf"/>
</dbReference>
<dbReference type="GO" id="GO:0006412">
    <property type="term" value="P:translation"/>
    <property type="evidence" value="ECO:0007669"/>
    <property type="project" value="InterPro"/>
</dbReference>
<evidence type="ECO:0008006" key="4">
    <source>
        <dbReference type="Google" id="ProtNLM"/>
    </source>
</evidence>
<sequence>MKNEIHPDNYRLVVFKDTSCDYAFLTRSTVETKETITWDDGNEYPLCKIEISDKSHPFFTGQQNLVDAAGRIEKFQKKYGKNQ</sequence>
<dbReference type="GO" id="GO:0003735">
    <property type="term" value="F:structural constituent of ribosome"/>
    <property type="evidence" value="ECO:0007669"/>
    <property type="project" value="InterPro"/>
</dbReference>
<dbReference type="AlphaFoldDB" id="A0A381UHE0"/>
<dbReference type="Pfam" id="PF01197">
    <property type="entry name" value="Ribosomal_L31"/>
    <property type="match status" value="1"/>
</dbReference>
<dbReference type="NCBIfam" id="NF002462">
    <property type="entry name" value="PRK01678.1"/>
    <property type="match status" value="1"/>
</dbReference>
<dbReference type="PANTHER" id="PTHR33280:SF1">
    <property type="entry name" value="LARGE RIBOSOMAL SUBUNIT PROTEIN BL31C"/>
    <property type="match status" value="1"/>
</dbReference>
<dbReference type="InterPro" id="IPR027493">
    <property type="entry name" value="Ribosomal_bL31_B"/>
</dbReference>
<organism evidence="3">
    <name type="scientific">marine metagenome</name>
    <dbReference type="NCBI Taxonomy" id="408172"/>
    <lineage>
        <taxon>unclassified sequences</taxon>
        <taxon>metagenomes</taxon>
        <taxon>ecological metagenomes</taxon>
    </lineage>
</organism>
<evidence type="ECO:0000256" key="1">
    <source>
        <dbReference type="ARBA" id="ARBA00022980"/>
    </source>
</evidence>
<dbReference type="GO" id="GO:1990904">
    <property type="term" value="C:ribonucleoprotein complex"/>
    <property type="evidence" value="ECO:0007669"/>
    <property type="project" value="UniProtKB-KW"/>
</dbReference>
<dbReference type="HAMAP" id="MF_00502">
    <property type="entry name" value="Ribosomal_bL31_2"/>
    <property type="match status" value="1"/>
</dbReference>
<evidence type="ECO:0000313" key="3">
    <source>
        <dbReference type="EMBL" id="SVA26143.1"/>
    </source>
</evidence>